<evidence type="ECO:0000256" key="9">
    <source>
        <dbReference type="ARBA" id="ARBA00023136"/>
    </source>
</evidence>
<accession>A0AAW2HX12</accession>
<evidence type="ECO:0000256" key="4">
    <source>
        <dbReference type="ARBA" id="ARBA00022792"/>
    </source>
</evidence>
<proteinExistence type="inferred from homology"/>
<evidence type="ECO:0000256" key="8">
    <source>
        <dbReference type="ARBA" id="ARBA00023128"/>
    </source>
</evidence>
<dbReference type="PRINTS" id="PR01873">
    <property type="entry name" value="CYTCOXIDASE4"/>
</dbReference>
<keyword evidence="3 10" id="KW-0812">Transmembrane</keyword>
<dbReference type="GO" id="GO:0006123">
    <property type="term" value="P:mitochondrial electron transport, cytochrome c to oxygen"/>
    <property type="evidence" value="ECO:0007669"/>
    <property type="project" value="InterPro"/>
</dbReference>
<evidence type="ECO:0000256" key="10">
    <source>
        <dbReference type="RuleBase" id="RU367145"/>
    </source>
</evidence>
<protein>
    <recommendedName>
        <fullName evidence="10">Cytochrome c oxidase subunit 4</fullName>
    </recommendedName>
</protein>
<keyword evidence="9 10" id="KW-0472">Membrane</keyword>
<comment type="pathway">
    <text evidence="10">Energy metabolism; oxidative phosphorylation.</text>
</comment>
<comment type="subunit">
    <text evidence="10">Component of the cytochrome c oxidase (complex IV, CIV), a multisubunit enzyme composed of 14 subunits.</text>
</comment>
<dbReference type="AlphaFoldDB" id="A0AAW2HX12"/>
<sequence>MDRTCFPFPAIRYKEYTNELIALREKERGDWRKLSCEEKKTLYRTSFRQTFAEMEAPTGKWKTHLGRFLLNISLALWLFMGYLYFIEREFPESLCERKRRAVLRRQLLLRDNPITGYPAAWDYEADDWKKNVKNKGS</sequence>
<dbReference type="InterPro" id="IPR004203">
    <property type="entry name" value="Cyt_c_oxidase_su4_fam"/>
</dbReference>
<comment type="subcellular location">
    <subcellularLocation>
        <location evidence="1 10">Mitochondrion inner membrane</location>
        <topology evidence="1 10">Single-pass membrane protein</topology>
    </subcellularLocation>
</comment>
<keyword evidence="4 10" id="KW-0999">Mitochondrion inner membrane</keyword>
<dbReference type="PANTHER" id="PTHR10707">
    <property type="entry name" value="CYTOCHROME C OXIDASE SUBUNIT IV"/>
    <property type="match status" value="1"/>
</dbReference>
<comment type="function">
    <text evidence="10">Component of the cytochrome c oxidase, the last enzyme in the mitochondrial electron transport chain which drives oxidative phosphorylation.</text>
</comment>
<dbReference type="EMBL" id="JARGDH010000003">
    <property type="protein sequence ID" value="KAL0274414.1"/>
    <property type="molecule type" value="Genomic_DNA"/>
</dbReference>
<keyword evidence="8 10" id="KW-0496">Mitochondrion</keyword>
<dbReference type="GO" id="GO:0005743">
    <property type="term" value="C:mitochondrial inner membrane"/>
    <property type="evidence" value="ECO:0007669"/>
    <property type="project" value="UniProtKB-SubCell"/>
</dbReference>
<name>A0AAW2HX12_9NEOP</name>
<keyword evidence="7" id="KW-0560">Oxidoreductase</keyword>
<evidence type="ECO:0000256" key="1">
    <source>
        <dbReference type="ARBA" id="ARBA00004434"/>
    </source>
</evidence>
<dbReference type="Gene3D" id="1.10.442.10">
    <property type="entry name" value="Cytochrome c oxidase subunit IV"/>
    <property type="match status" value="1"/>
</dbReference>
<evidence type="ECO:0000256" key="5">
    <source>
        <dbReference type="ARBA" id="ARBA00022946"/>
    </source>
</evidence>
<comment type="similarity">
    <text evidence="2 10">Belongs to the cytochrome c oxidase IV family.</text>
</comment>
<evidence type="ECO:0000313" key="11">
    <source>
        <dbReference type="EMBL" id="KAL0274414.1"/>
    </source>
</evidence>
<dbReference type="InterPro" id="IPR036639">
    <property type="entry name" value="Cyt_c_oxidase_su4_sf"/>
</dbReference>
<dbReference type="GO" id="GO:0045277">
    <property type="term" value="C:respiratory chain complex IV"/>
    <property type="evidence" value="ECO:0007669"/>
    <property type="project" value="InterPro"/>
</dbReference>
<dbReference type="SUPFAM" id="SSF81406">
    <property type="entry name" value="Mitochondrial cytochrome c oxidase subunit IV"/>
    <property type="match status" value="1"/>
</dbReference>
<evidence type="ECO:0000256" key="6">
    <source>
        <dbReference type="ARBA" id="ARBA00022989"/>
    </source>
</evidence>
<dbReference type="CDD" id="cd00922">
    <property type="entry name" value="Cyt_c_Oxidase_IV"/>
    <property type="match status" value="1"/>
</dbReference>
<dbReference type="FunFam" id="1.10.442.10:FF:000001">
    <property type="entry name" value="Cytochrome c oxidase subunit 4 isoform 1"/>
    <property type="match status" value="1"/>
</dbReference>
<keyword evidence="5" id="KW-0809">Transit peptide</keyword>
<comment type="caution">
    <text evidence="11">The sequence shown here is derived from an EMBL/GenBank/DDBJ whole genome shotgun (WGS) entry which is preliminary data.</text>
</comment>
<reference evidence="11" key="1">
    <citation type="journal article" date="2024" name="Gigascience">
        <title>Chromosome-level genome of the poultry shaft louse Menopon gallinae provides insight into the host-switching and adaptive evolution of parasitic lice.</title>
        <authorList>
            <person name="Xu Y."/>
            <person name="Ma L."/>
            <person name="Liu S."/>
            <person name="Liang Y."/>
            <person name="Liu Q."/>
            <person name="He Z."/>
            <person name="Tian L."/>
            <person name="Duan Y."/>
            <person name="Cai W."/>
            <person name="Li H."/>
            <person name="Song F."/>
        </authorList>
    </citation>
    <scope>NUCLEOTIDE SEQUENCE</scope>
    <source>
        <strain evidence="11">Cailab_2023a</strain>
    </source>
</reference>
<evidence type="ECO:0000256" key="2">
    <source>
        <dbReference type="ARBA" id="ARBA00008135"/>
    </source>
</evidence>
<gene>
    <name evidence="11" type="ORF">PYX00_006839</name>
</gene>
<dbReference type="InterPro" id="IPR013288">
    <property type="entry name" value="Cyt_c_oxidase_su4"/>
</dbReference>
<evidence type="ECO:0000256" key="7">
    <source>
        <dbReference type="ARBA" id="ARBA00023002"/>
    </source>
</evidence>
<organism evidence="11">
    <name type="scientific">Menopon gallinae</name>
    <name type="common">poultry shaft louse</name>
    <dbReference type="NCBI Taxonomy" id="328185"/>
    <lineage>
        <taxon>Eukaryota</taxon>
        <taxon>Metazoa</taxon>
        <taxon>Ecdysozoa</taxon>
        <taxon>Arthropoda</taxon>
        <taxon>Hexapoda</taxon>
        <taxon>Insecta</taxon>
        <taxon>Pterygota</taxon>
        <taxon>Neoptera</taxon>
        <taxon>Paraneoptera</taxon>
        <taxon>Psocodea</taxon>
        <taxon>Troctomorpha</taxon>
        <taxon>Phthiraptera</taxon>
        <taxon>Amblycera</taxon>
        <taxon>Menoponidae</taxon>
        <taxon>Menopon</taxon>
    </lineage>
</organism>
<dbReference type="GO" id="GO:0016491">
    <property type="term" value="F:oxidoreductase activity"/>
    <property type="evidence" value="ECO:0007669"/>
    <property type="project" value="UniProtKB-KW"/>
</dbReference>
<feature type="transmembrane region" description="Helical" evidence="10">
    <location>
        <begin position="68"/>
        <end position="86"/>
    </location>
</feature>
<dbReference type="PANTHER" id="PTHR10707:SF10">
    <property type="entry name" value="CYTOCHROME C OXIDASE SUBUNIT 4"/>
    <property type="match status" value="1"/>
</dbReference>
<keyword evidence="6 10" id="KW-1133">Transmembrane helix</keyword>
<evidence type="ECO:0000256" key="3">
    <source>
        <dbReference type="ARBA" id="ARBA00022692"/>
    </source>
</evidence>
<dbReference type="Pfam" id="PF02936">
    <property type="entry name" value="COX4"/>
    <property type="match status" value="1"/>
</dbReference>